<feature type="signal peptide" evidence="1">
    <location>
        <begin position="1"/>
        <end position="19"/>
    </location>
</feature>
<dbReference type="Proteomes" id="UP001301769">
    <property type="component" value="Unassembled WGS sequence"/>
</dbReference>
<proteinExistence type="predicted"/>
<name>A0AAN6Y0S2_9PEZI</name>
<protein>
    <submittedName>
        <fullName evidence="2">Uncharacterized protein</fullName>
    </submittedName>
</protein>
<reference evidence="2" key="2">
    <citation type="submission" date="2023-05" db="EMBL/GenBank/DDBJ databases">
        <authorList>
            <consortium name="Lawrence Berkeley National Laboratory"/>
            <person name="Steindorff A."/>
            <person name="Hensen N."/>
            <person name="Bonometti L."/>
            <person name="Westerberg I."/>
            <person name="Brannstrom I.O."/>
            <person name="Guillou S."/>
            <person name="Cros-Aarteil S."/>
            <person name="Calhoun S."/>
            <person name="Haridas S."/>
            <person name="Kuo A."/>
            <person name="Mondo S."/>
            <person name="Pangilinan J."/>
            <person name="Riley R."/>
            <person name="Labutti K."/>
            <person name="Andreopoulos B."/>
            <person name="Lipzen A."/>
            <person name="Chen C."/>
            <person name="Yanf M."/>
            <person name="Daum C."/>
            <person name="Ng V."/>
            <person name="Clum A."/>
            <person name="Ohm R."/>
            <person name="Martin F."/>
            <person name="Silar P."/>
            <person name="Natvig D."/>
            <person name="Lalanne C."/>
            <person name="Gautier V."/>
            <person name="Ament-Velasquez S.L."/>
            <person name="Kruys A."/>
            <person name="Hutchinson M.I."/>
            <person name="Powell A.J."/>
            <person name="Barry K."/>
            <person name="Miller A.N."/>
            <person name="Grigoriev I.V."/>
            <person name="Debuchy R."/>
            <person name="Gladieux P."/>
            <person name="Thoren M.H."/>
            <person name="Johannesson H."/>
        </authorList>
    </citation>
    <scope>NUCLEOTIDE SEQUENCE</scope>
    <source>
        <strain evidence="2">PSN293</strain>
    </source>
</reference>
<keyword evidence="3" id="KW-1185">Reference proteome</keyword>
<evidence type="ECO:0000313" key="2">
    <source>
        <dbReference type="EMBL" id="KAK4210161.1"/>
    </source>
</evidence>
<dbReference type="EMBL" id="MU858183">
    <property type="protein sequence ID" value="KAK4210161.1"/>
    <property type="molecule type" value="Genomic_DNA"/>
</dbReference>
<reference evidence="2" key="1">
    <citation type="journal article" date="2023" name="Mol. Phylogenet. Evol.">
        <title>Genome-scale phylogeny and comparative genomics of the fungal order Sordariales.</title>
        <authorList>
            <person name="Hensen N."/>
            <person name="Bonometti L."/>
            <person name="Westerberg I."/>
            <person name="Brannstrom I.O."/>
            <person name="Guillou S."/>
            <person name="Cros-Aarteil S."/>
            <person name="Calhoun S."/>
            <person name="Haridas S."/>
            <person name="Kuo A."/>
            <person name="Mondo S."/>
            <person name="Pangilinan J."/>
            <person name="Riley R."/>
            <person name="LaButti K."/>
            <person name="Andreopoulos B."/>
            <person name="Lipzen A."/>
            <person name="Chen C."/>
            <person name="Yan M."/>
            <person name="Daum C."/>
            <person name="Ng V."/>
            <person name="Clum A."/>
            <person name="Steindorff A."/>
            <person name="Ohm R.A."/>
            <person name="Martin F."/>
            <person name="Silar P."/>
            <person name="Natvig D.O."/>
            <person name="Lalanne C."/>
            <person name="Gautier V."/>
            <person name="Ament-Velasquez S.L."/>
            <person name="Kruys A."/>
            <person name="Hutchinson M.I."/>
            <person name="Powell A.J."/>
            <person name="Barry K."/>
            <person name="Miller A.N."/>
            <person name="Grigoriev I.V."/>
            <person name="Debuchy R."/>
            <person name="Gladieux P."/>
            <person name="Hiltunen Thoren M."/>
            <person name="Johannesson H."/>
        </authorList>
    </citation>
    <scope>NUCLEOTIDE SEQUENCE</scope>
    <source>
        <strain evidence="2">PSN293</strain>
    </source>
</reference>
<sequence>MRSQTLIAFFMVGLAAATAVPHASLVKRDDEFDCKGHTLCASAPNLLRNCDSCVNFDIIRNDDLNYGGREQRKARWRPAWKLQGLHPRRRSLPTLWKADLGRLPANSWRSL</sequence>
<organism evidence="2 3">
    <name type="scientific">Rhypophila decipiens</name>
    <dbReference type="NCBI Taxonomy" id="261697"/>
    <lineage>
        <taxon>Eukaryota</taxon>
        <taxon>Fungi</taxon>
        <taxon>Dikarya</taxon>
        <taxon>Ascomycota</taxon>
        <taxon>Pezizomycotina</taxon>
        <taxon>Sordariomycetes</taxon>
        <taxon>Sordariomycetidae</taxon>
        <taxon>Sordariales</taxon>
        <taxon>Naviculisporaceae</taxon>
        <taxon>Rhypophila</taxon>
    </lineage>
</organism>
<dbReference type="AlphaFoldDB" id="A0AAN6Y0S2"/>
<comment type="caution">
    <text evidence="2">The sequence shown here is derived from an EMBL/GenBank/DDBJ whole genome shotgun (WGS) entry which is preliminary data.</text>
</comment>
<evidence type="ECO:0000313" key="3">
    <source>
        <dbReference type="Proteomes" id="UP001301769"/>
    </source>
</evidence>
<evidence type="ECO:0000256" key="1">
    <source>
        <dbReference type="SAM" id="SignalP"/>
    </source>
</evidence>
<keyword evidence="1" id="KW-0732">Signal</keyword>
<accession>A0AAN6Y0S2</accession>
<gene>
    <name evidence="2" type="ORF">QBC37DRAFT_377356</name>
</gene>
<feature type="chain" id="PRO_5042969971" evidence="1">
    <location>
        <begin position="20"/>
        <end position="111"/>
    </location>
</feature>